<name>A0A6J7JX08_9ZZZZ</name>
<dbReference type="EMBL" id="CAFBMW010000019">
    <property type="protein sequence ID" value="CAB4947401.1"/>
    <property type="molecule type" value="Genomic_DNA"/>
</dbReference>
<sequence>MLPRPGEVLHFSEDPAIERFVPHVAATAQQPEAYVWAVDALNAPCYWFPRQCPRVCSWDSSAPAGAARVHAVEERWLATVRATTLHAYRFAAVDFAPFGDRPHAHVATHPVVPLGPPVPVDDLVGLHAAHGIELLVLPELEEHFADVRERGREFSGIRLGNAGVGPDGPFPTRR</sequence>
<dbReference type="AlphaFoldDB" id="A0A6J7JX08"/>
<dbReference type="Pfam" id="PF21820">
    <property type="entry name" value="DUF6886"/>
    <property type="match status" value="1"/>
</dbReference>
<reference evidence="1" key="1">
    <citation type="submission" date="2020-05" db="EMBL/GenBank/DDBJ databases">
        <authorList>
            <person name="Chiriac C."/>
            <person name="Salcher M."/>
            <person name="Ghai R."/>
            <person name="Kavagutti S V."/>
        </authorList>
    </citation>
    <scope>NUCLEOTIDE SEQUENCE</scope>
</reference>
<organism evidence="1">
    <name type="scientific">freshwater metagenome</name>
    <dbReference type="NCBI Taxonomy" id="449393"/>
    <lineage>
        <taxon>unclassified sequences</taxon>
        <taxon>metagenomes</taxon>
        <taxon>ecological metagenomes</taxon>
    </lineage>
</organism>
<dbReference type="InterPro" id="IPR049253">
    <property type="entry name" value="DUF6886"/>
</dbReference>
<protein>
    <submittedName>
        <fullName evidence="1">Unannotated protein</fullName>
    </submittedName>
</protein>
<accession>A0A6J7JX08</accession>
<proteinExistence type="predicted"/>
<evidence type="ECO:0000313" key="1">
    <source>
        <dbReference type="EMBL" id="CAB4947401.1"/>
    </source>
</evidence>
<gene>
    <name evidence="1" type="ORF">UFOPK3662_02318</name>
</gene>